<dbReference type="AlphaFoldDB" id="A0A2P2KN43"/>
<dbReference type="EMBL" id="GGEC01026623">
    <property type="protein sequence ID" value="MBX07107.1"/>
    <property type="molecule type" value="Transcribed_RNA"/>
</dbReference>
<sequence>MKSSVHAIAMDDTSNGPIEPYPLPRPFPTALSRPDLQINCPS</sequence>
<protein>
    <submittedName>
        <fullName evidence="2">Uncharacterized protein LOC103333067</fullName>
    </submittedName>
</protein>
<evidence type="ECO:0000256" key="1">
    <source>
        <dbReference type="SAM" id="MobiDB-lite"/>
    </source>
</evidence>
<name>A0A2P2KN43_RHIMU</name>
<feature type="region of interest" description="Disordered" evidence="1">
    <location>
        <begin position="1"/>
        <end position="42"/>
    </location>
</feature>
<evidence type="ECO:0000313" key="2">
    <source>
        <dbReference type="EMBL" id="MBX07107.1"/>
    </source>
</evidence>
<organism evidence="2">
    <name type="scientific">Rhizophora mucronata</name>
    <name type="common">Asiatic mangrove</name>
    <dbReference type="NCBI Taxonomy" id="61149"/>
    <lineage>
        <taxon>Eukaryota</taxon>
        <taxon>Viridiplantae</taxon>
        <taxon>Streptophyta</taxon>
        <taxon>Embryophyta</taxon>
        <taxon>Tracheophyta</taxon>
        <taxon>Spermatophyta</taxon>
        <taxon>Magnoliopsida</taxon>
        <taxon>eudicotyledons</taxon>
        <taxon>Gunneridae</taxon>
        <taxon>Pentapetalae</taxon>
        <taxon>rosids</taxon>
        <taxon>fabids</taxon>
        <taxon>Malpighiales</taxon>
        <taxon>Rhizophoraceae</taxon>
        <taxon>Rhizophora</taxon>
    </lineage>
</organism>
<reference evidence="2" key="1">
    <citation type="submission" date="2018-02" db="EMBL/GenBank/DDBJ databases">
        <title>Rhizophora mucronata_Transcriptome.</title>
        <authorList>
            <person name="Meera S.P."/>
            <person name="Sreeshan A."/>
            <person name="Augustine A."/>
        </authorList>
    </citation>
    <scope>NUCLEOTIDE SEQUENCE</scope>
    <source>
        <tissue evidence="2">Leaf</tissue>
    </source>
</reference>
<accession>A0A2P2KN43</accession>
<proteinExistence type="predicted"/>